<feature type="non-terminal residue" evidence="1">
    <location>
        <position position="1"/>
    </location>
</feature>
<dbReference type="Proteomes" id="UP001165960">
    <property type="component" value="Unassembled WGS sequence"/>
</dbReference>
<sequence>FPLVVGSACKNPAHMILENDGLAAQAWIPESDLGGLLVQLGDPRADALHPCMLCSLNWLCQCNLSIEFSSPVSFPSSLLIALTQFFDLWGQLQLWCTTGAL</sequence>
<accession>A0ACC2T706</accession>
<proteinExistence type="predicted"/>
<reference evidence="1" key="1">
    <citation type="submission" date="2022-04" db="EMBL/GenBank/DDBJ databases">
        <title>Genome of the entomopathogenic fungus Entomophthora muscae.</title>
        <authorList>
            <person name="Elya C."/>
            <person name="Lovett B.R."/>
            <person name="Lee E."/>
            <person name="Macias A.M."/>
            <person name="Hajek A.E."/>
            <person name="De Bivort B.L."/>
            <person name="Kasson M.T."/>
            <person name="De Fine Licht H.H."/>
            <person name="Stajich J.E."/>
        </authorList>
    </citation>
    <scope>NUCLEOTIDE SEQUENCE</scope>
    <source>
        <strain evidence="1">Berkeley</strain>
    </source>
</reference>
<protein>
    <submittedName>
        <fullName evidence="1">Uncharacterized protein</fullName>
    </submittedName>
</protein>
<organism evidence="1 2">
    <name type="scientific">Entomophthora muscae</name>
    <dbReference type="NCBI Taxonomy" id="34485"/>
    <lineage>
        <taxon>Eukaryota</taxon>
        <taxon>Fungi</taxon>
        <taxon>Fungi incertae sedis</taxon>
        <taxon>Zoopagomycota</taxon>
        <taxon>Entomophthoromycotina</taxon>
        <taxon>Entomophthoromycetes</taxon>
        <taxon>Entomophthorales</taxon>
        <taxon>Entomophthoraceae</taxon>
        <taxon>Entomophthora</taxon>
    </lineage>
</organism>
<feature type="non-terminal residue" evidence="1">
    <location>
        <position position="101"/>
    </location>
</feature>
<name>A0ACC2T706_9FUNG</name>
<dbReference type="EMBL" id="QTSX02003579">
    <property type="protein sequence ID" value="KAJ9070317.1"/>
    <property type="molecule type" value="Genomic_DNA"/>
</dbReference>
<keyword evidence="2" id="KW-1185">Reference proteome</keyword>
<evidence type="ECO:0000313" key="1">
    <source>
        <dbReference type="EMBL" id="KAJ9070317.1"/>
    </source>
</evidence>
<evidence type="ECO:0000313" key="2">
    <source>
        <dbReference type="Proteomes" id="UP001165960"/>
    </source>
</evidence>
<gene>
    <name evidence="1" type="ORF">DSO57_1009163</name>
</gene>
<comment type="caution">
    <text evidence="1">The sequence shown here is derived from an EMBL/GenBank/DDBJ whole genome shotgun (WGS) entry which is preliminary data.</text>
</comment>